<evidence type="ECO:0000256" key="7">
    <source>
        <dbReference type="ARBA" id="ARBA00022729"/>
    </source>
</evidence>
<evidence type="ECO:0000256" key="9">
    <source>
        <dbReference type="ARBA" id="ARBA00023065"/>
    </source>
</evidence>
<evidence type="ECO:0000256" key="16">
    <source>
        <dbReference type="SAM" id="SignalP"/>
    </source>
</evidence>
<evidence type="ECO:0000256" key="6">
    <source>
        <dbReference type="ARBA" id="ARBA00022692"/>
    </source>
</evidence>
<dbReference type="InterPro" id="IPR011662">
    <property type="entry name" value="Secretin/TonB_short_N"/>
</dbReference>
<feature type="chain" id="PRO_5045774386" evidence="16">
    <location>
        <begin position="34"/>
        <end position="793"/>
    </location>
</feature>
<evidence type="ECO:0000256" key="12">
    <source>
        <dbReference type="ARBA" id="ARBA00023170"/>
    </source>
</evidence>
<feature type="domain" description="Secretin/TonB short N-terminal" evidence="17">
    <location>
        <begin position="66"/>
        <end position="117"/>
    </location>
</feature>
<keyword evidence="11 14" id="KW-0472">Membrane</keyword>
<evidence type="ECO:0000256" key="1">
    <source>
        <dbReference type="ARBA" id="ARBA00004571"/>
    </source>
</evidence>
<evidence type="ECO:0000256" key="14">
    <source>
        <dbReference type="PROSITE-ProRule" id="PRU01360"/>
    </source>
</evidence>
<dbReference type="Gene3D" id="3.55.50.30">
    <property type="match status" value="1"/>
</dbReference>
<dbReference type="PANTHER" id="PTHR32552">
    <property type="entry name" value="FERRICHROME IRON RECEPTOR-RELATED"/>
    <property type="match status" value="1"/>
</dbReference>
<dbReference type="PROSITE" id="PS51257">
    <property type="entry name" value="PROKAR_LIPOPROTEIN"/>
    <property type="match status" value="1"/>
</dbReference>
<keyword evidence="6 14" id="KW-0812">Transmembrane</keyword>
<keyword evidence="13 14" id="KW-0998">Cell outer membrane</keyword>
<evidence type="ECO:0000256" key="10">
    <source>
        <dbReference type="ARBA" id="ARBA00023077"/>
    </source>
</evidence>
<dbReference type="InterPro" id="IPR010105">
    <property type="entry name" value="TonB_sidphr_rcpt"/>
</dbReference>
<evidence type="ECO:0000256" key="5">
    <source>
        <dbReference type="ARBA" id="ARBA00022496"/>
    </source>
</evidence>
<dbReference type="Proteomes" id="UP001629432">
    <property type="component" value="Unassembled WGS sequence"/>
</dbReference>
<keyword evidence="12 18" id="KW-0675">Receptor</keyword>
<dbReference type="SUPFAM" id="SSF56935">
    <property type="entry name" value="Porins"/>
    <property type="match status" value="1"/>
</dbReference>
<dbReference type="CDD" id="cd01347">
    <property type="entry name" value="ligand_gated_channel"/>
    <property type="match status" value="1"/>
</dbReference>
<sequence>MKHRKEKNMFRASLGAAIFIACQVPLTCTSAFAQSTASVGTAVLDYNIQAGPLDRVLVAVATQSRRPISFDAAVTKNLRSLGVKGSLTAEQAVDKALLGTDLERVATGSGALTVRGKAEAATQSNVIQDAVPAAASLPQITVHDSAQPGSAGFIAPNSSSATRTDTPISELAQSVQVITKDVMRSQQTQSVEDVLSNVSGVTLNPIAATQDTVSIRGFVAPVSTDGLATNNGSNAAFQDGLSIPLIGIERIDVLKGADSILAGAMDPGGVVNVVRKQPQADPVHEITLQTGSYGEMLAGADLAGALTKDQHLTYRFIVSGERTGESYGGSIGKRSLYVAPSIGYKTADTDFVVGFEQNTQHSPIPLYTMIVNGSPAHLSYPIGNADDHVRLNSSTVYYSLSQKLSSNWTFTSKASYNASVQSFFDNATTELDDSGDAAFIPVAGSEHQRTLSLEESVQGKFKTGPVSHTLLGGFSFQRTVLTNGSGADADGIALGSIFSTVLPEVNVPTQASVRLTDYSNQVYLQDQISVFQRLHILASISHAQDRNADQSSGASSADAWNPNIGILYQLTGNLGVYANYLRSFTPQGVDLLADGSGAPPSRGKQVEVGLKGNFLEDRLTASVALFRAAATNQVTQDSSNPNINTINPAGTVSRGVEFDVSGELLKGWNVIANYSYTAQQSAAPTTTYSSLPRHLFRLWTTYALQGEALHGFGIGGGITVRSSYLGQQTGDVAFTVPGQASTDLSVFYRGKNWSTTFGVKNVFDHRLYGDTATNSFLAVYPGRTFLLTGTYAF</sequence>
<dbReference type="Pfam" id="PF07715">
    <property type="entry name" value="Plug"/>
    <property type="match status" value="1"/>
</dbReference>
<dbReference type="Gene3D" id="2.40.170.20">
    <property type="entry name" value="TonB-dependent receptor, beta-barrel domain"/>
    <property type="match status" value="1"/>
</dbReference>
<keyword evidence="9" id="KW-0406">Ion transport</keyword>
<keyword evidence="3 14" id="KW-0813">Transport</keyword>
<dbReference type="PANTHER" id="PTHR32552:SF68">
    <property type="entry name" value="FERRICHROME OUTER MEMBRANE TRANSPORTER_PHAGE RECEPTOR"/>
    <property type="match status" value="1"/>
</dbReference>
<evidence type="ECO:0000256" key="3">
    <source>
        <dbReference type="ARBA" id="ARBA00022448"/>
    </source>
</evidence>
<evidence type="ECO:0000256" key="13">
    <source>
        <dbReference type="ARBA" id="ARBA00023237"/>
    </source>
</evidence>
<dbReference type="PROSITE" id="PS52016">
    <property type="entry name" value="TONB_DEPENDENT_REC_3"/>
    <property type="match status" value="1"/>
</dbReference>
<organism evidence="18 19">
    <name type="scientific">Paraburkholderia metrosideri</name>
    <dbReference type="NCBI Taxonomy" id="580937"/>
    <lineage>
        <taxon>Bacteria</taxon>
        <taxon>Pseudomonadati</taxon>
        <taxon>Pseudomonadota</taxon>
        <taxon>Betaproteobacteria</taxon>
        <taxon>Burkholderiales</taxon>
        <taxon>Burkholderiaceae</taxon>
        <taxon>Paraburkholderia</taxon>
    </lineage>
</organism>
<keyword evidence="10 15" id="KW-0798">TonB box</keyword>
<keyword evidence="4 14" id="KW-1134">Transmembrane beta strand</keyword>
<evidence type="ECO:0000313" key="18">
    <source>
        <dbReference type="EMBL" id="MFM0637024.1"/>
    </source>
</evidence>
<dbReference type="RefSeq" id="WP_408335357.1">
    <property type="nucleotide sequence ID" value="NZ_JAQQCF010000006.1"/>
</dbReference>
<dbReference type="NCBIfam" id="TIGR01783">
    <property type="entry name" value="TonB-siderophor"/>
    <property type="match status" value="1"/>
</dbReference>
<keyword evidence="8" id="KW-0408">Iron</keyword>
<dbReference type="InterPro" id="IPR000531">
    <property type="entry name" value="Beta-barrel_TonB"/>
</dbReference>
<name>A0ABW9DQS1_9BURK</name>
<keyword evidence="5" id="KW-0410">Iron transport</keyword>
<evidence type="ECO:0000256" key="11">
    <source>
        <dbReference type="ARBA" id="ARBA00023136"/>
    </source>
</evidence>
<gene>
    <name evidence="18" type="ORF">PQQ63_09990</name>
</gene>
<dbReference type="SMART" id="SM00965">
    <property type="entry name" value="STN"/>
    <property type="match status" value="1"/>
</dbReference>
<dbReference type="InterPro" id="IPR037066">
    <property type="entry name" value="Plug_dom_sf"/>
</dbReference>
<evidence type="ECO:0000259" key="17">
    <source>
        <dbReference type="SMART" id="SM00965"/>
    </source>
</evidence>
<dbReference type="EMBL" id="JAQQCF010000006">
    <property type="protein sequence ID" value="MFM0637024.1"/>
    <property type="molecule type" value="Genomic_DNA"/>
</dbReference>
<comment type="caution">
    <text evidence="18">The sequence shown here is derived from an EMBL/GenBank/DDBJ whole genome shotgun (WGS) entry which is preliminary data.</text>
</comment>
<evidence type="ECO:0000256" key="2">
    <source>
        <dbReference type="ARBA" id="ARBA00009810"/>
    </source>
</evidence>
<evidence type="ECO:0000313" key="19">
    <source>
        <dbReference type="Proteomes" id="UP001629432"/>
    </source>
</evidence>
<dbReference type="Gene3D" id="2.170.130.10">
    <property type="entry name" value="TonB-dependent receptor, plug domain"/>
    <property type="match status" value="1"/>
</dbReference>
<dbReference type="InterPro" id="IPR036942">
    <property type="entry name" value="Beta-barrel_TonB_sf"/>
</dbReference>
<evidence type="ECO:0000256" key="8">
    <source>
        <dbReference type="ARBA" id="ARBA00023004"/>
    </source>
</evidence>
<proteinExistence type="inferred from homology"/>
<accession>A0ABW9DQS1</accession>
<evidence type="ECO:0000256" key="4">
    <source>
        <dbReference type="ARBA" id="ARBA00022452"/>
    </source>
</evidence>
<keyword evidence="19" id="KW-1185">Reference proteome</keyword>
<evidence type="ECO:0000256" key="15">
    <source>
        <dbReference type="RuleBase" id="RU003357"/>
    </source>
</evidence>
<dbReference type="InterPro" id="IPR012910">
    <property type="entry name" value="Plug_dom"/>
</dbReference>
<protein>
    <submittedName>
        <fullName evidence="18">TonB-dependent receptor</fullName>
    </submittedName>
</protein>
<dbReference type="Pfam" id="PF00593">
    <property type="entry name" value="TonB_dep_Rec_b-barrel"/>
    <property type="match status" value="1"/>
</dbReference>
<dbReference type="InterPro" id="IPR039426">
    <property type="entry name" value="TonB-dep_rcpt-like"/>
</dbReference>
<feature type="signal peptide" evidence="16">
    <location>
        <begin position="1"/>
        <end position="33"/>
    </location>
</feature>
<keyword evidence="7 16" id="KW-0732">Signal</keyword>
<reference evidence="18 19" key="1">
    <citation type="journal article" date="2024" name="Chem. Sci.">
        <title>Discovery of megapolipeptins by genome mining of a Burkholderiales bacteria collection.</title>
        <authorList>
            <person name="Paulo B.S."/>
            <person name="Recchia M.J.J."/>
            <person name="Lee S."/>
            <person name="Fergusson C.H."/>
            <person name="Romanowski S.B."/>
            <person name="Hernandez A."/>
            <person name="Krull N."/>
            <person name="Liu D.Y."/>
            <person name="Cavanagh H."/>
            <person name="Bos A."/>
            <person name="Gray C.A."/>
            <person name="Murphy B.T."/>
            <person name="Linington R.G."/>
            <person name="Eustaquio A.S."/>
        </authorList>
    </citation>
    <scope>NUCLEOTIDE SEQUENCE [LARGE SCALE GENOMIC DNA]</scope>
    <source>
        <strain evidence="18 19">RL17-338-BIC-A</strain>
    </source>
</reference>
<comment type="similarity">
    <text evidence="2 14 15">Belongs to the TonB-dependent receptor family.</text>
</comment>
<comment type="subcellular location">
    <subcellularLocation>
        <location evidence="1 14">Cell outer membrane</location>
        <topology evidence="1 14">Multi-pass membrane protein</topology>
    </subcellularLocation>
</comment>